<reference evidence="3" key="1">
    <citation type="submission" date="2018-11" db="EMBL/GenBank/DDBJ databases">
        <title>Henneguya salminicola genome and transcriptome.</title>
        <authorList>
            <person name="Yahalomi D."/>
            <person name="Atkinson S.D."/>
            <person name="Neuhof M."/>
            <person name="Chang E.S."/>
            <person name="Philippe H."/>
            <person name="Cartwright P."/>
            <person name="Bartholomew J.L."/>
            <person name="Huchon D."/>
        </authorList>
    </citation>
    <scope>NUCLEOTIDE SEQUENCE</scope>
    <source>
        <strain evidence="3">Hz1</strain>
        <tissue evidence="3">Whole</tissue>
    </source>
</reference>
<dbReference type="PANTHER" id="PTHR45841:SF1">
    <property type="entry name" value="MRNA TURNOVER PROTEIN 4 HOMOLOG"/>
    <property type="match status" value="1"/>
</dbReference>
<dbReference type="GO" id="GO:0042273">
    <property type="term" value="P:ribosomal large subunit biogenesis"/>
    <property type="evidence" value="ECO:0007669"/>
    <property type="project" value="TreeGrafter"/>
</dbReference>
<dbReference type="PANTHER" id="PTHR45841">
    <property type="entry name" value="MRNA TURNOVER PROTEIN 4 MRTO4"/>
    <property type="match status" value="1"/>
</dbReference>
<dbReference type="SUPFAM" id="SSF160369">
    <property type="entry name" value="Ribosomal protein L10-like"/>
    <property type="match status" value="1"/>
</dbReference>
<evidence type="ECO:0000313" key="3">
    <source>
        <dbReference type="EMBL" id="NDJ93716.1"/>
    </source>
</evidence>
<dbReference type="GO" id="GO:0000956">
    <property type="term" value="P:nuclear-transcribed mRNA catabolic process"/>
    <property type="evidence" value="ECO:0007669"/>
    <property type="project" value="TreeGrafter"/>
</dbReference>
<dbReference type="InterPro" id="IPR051742">
    <property type="entry name" value="Ribosome_Assembly_uL10"/>
</dbReference>
<dbReference type="Gene3D" id="3.30.70.1730">
    <property type="match status" value="1"/>
</dbReference>
<accession>A0A6G3MIG0</accession>
<sequence>MAKNKRSKPVSLTETKKQKRSIRKASLKEKITDSLQDYSSVYVFSVNDMRNAKLKNVREALKDCRIFFGNNKIISVVFGRKPEEESANNIHQLTQYLEGEVGVLFTNQKKKFIENYFQQLSVEEFSRAGAIASRSITLSEGI</sequence>
<dbReference type="InterPro" id="IPR001790">
    <property type="entry name" value="Ribosomal_uL10"/>
</dbReference>
<dbReference type="AlphaFoldDB" id="A0A6G3MIG0"/>
<proteinExistence type="inferred from homology"/>
<dbReference type="GO" id="GO:0003723">
    <property type="term" value="F:RNA binding"/>
    <property type="evidence" value="ECO:0007669"/>
    <property type="project" value="TreeGrafter"/>
</dbReference>
<dbReference type="EMBL" id="GHBP01004727">
    <property type="protein sequence ID" value="NDJ93716.1"/>
    <property type="molecule type" value="Transcribed_RNA"/>
</dbReference>
<organism evidence="3">
    <name type="scientific">Henneguya salminicola</name>
    <name type="common">Myxosporean</name>
    <dbReference type="NCBI Taxonomy" id="69463"/>
    <lineage>
        <taxon>Eukaryota</taxon>
        <taxon>Metazoa</taxon>
        <taxon>Cnidaria</taxon>
        <taxon>Myxozoa</taxon>
        <taxon>Myxosporea</taxon>
        <taxon>Bivalvulida</taxon>
        <taxon>Platysporina</taxon>
        <taxon>Myxobolidae</taxon>
        <taxon>Henneguya</taxon>
    </lineage>
</organism>
<evidence type="ECO:0000256" key="1">
    <source>
        <dbReference type="ARBA" id="ARBA00008889"/>
    </source>
</evidence>
<dbReference type="GO" id="GO:0030687">
    <property type="term" value="C:preribosome, large subunit precursor"/>
    <property type="evidence" value="ECO:0007669"/>
    <property type="project" value="TreeGrafter"/>
</dbReference>
<dbReference type="GO" id="GO:0005730">
    <property type="term" value="C:nucleolus"/>
    <property type="evidence" value="ECO:0007669"/>
    <property type="project" value="TreeGrafter"/>
</dbReference>
<comment type="similarity">
    <text evidence="1">Belongs to the universal ribosomal protein uL10 family.</text>
</comment>
<feature type="region of interest" description="Disordered" evidence="2">
    <location>
        <begin position="1"/>
        <end position="23"/>
    </location>
</feature>
<dbReference type="GO" id="GO:0006364">
    <property type="term" value="P:rRNA processing"/>
    <property type="evidence" value="ECO:0007669"/>
    <property type="project" value="TreeGrafter"/>
</dbReference>
<dbReference type="FunFam" id="3.30.70.1730:FF:000005">
    <property type="entry name" value="Ribosome assembly factor mrt4"/>
    <property type="match status" value="1"/>
</dbReference>
<name>A0A6G3MIG0_HENSL</name>
<protein>
    <submittedName>
        <fullName evidence="3">Ribosome assembly factor mrt4 (Trinotate prediction)</fullName>
    </submittedName>
</protein>
<dbReference type="InterPro" id="IPR043141">
    <property type="entry name" value="Ribosomal_uL10-like_sf"/>
</dbReference>
<dbReference type="Pfam" id="PF00466">
    <property type="entry name" value="Ribosomal_L10"/>
    <property type="match status" value="1"/>
</dbReference>
<evidence type="ECO:0000256" key="2">
    <source>
        <dbReference type="SAM" id="MobiDB-lite"/>
    </source>
</evidence>